<keyword evidence="4 6" id="KW-1133">Transmembrane helix</keyword>
<accession>A0A1E3PN11</accession>
<evidence type="ECO:0000256" key="6">
    <source>
        <dbReference type="SAM" id="Phobius"/>
    </source>
</evidence>
<dbReference type="InterPro" id="IPR021013">
    <property type="entry name" value="ATPase_Vma12"/>
</dbReference>
<keyword evidence="8" id="KW-1185">Reference proteome</keyword>
<dbReference type="EMBL" id="KV454408">
    <property type="protein sequence ID" value="ODQ66708.1"/>
    <property type="molecule type" value="Genomic_DNA"/>
</dbReference>
<feature type="transmembrane region" description="Helical" evidence="6">
    <location>
        <begin position="155"/>
        <end position="173"/>
    </location>
</feature>
<keyword evidence="2 6" id="KW-0812">Transmembrane</keyword>
<evidence type="ECO:0000256" key="2">
    <source>
        <dbReference type="ARBA" id="ARBA00022692"/>
    </source>
</evidence>
<evidence type="ECO:0008006" key="9">
    <source>
        <dbReference type="Google" id="ProtNLM"/>
    </source>
</evidence>
<feature type="transmembrane region" description="Helical" evidence="6">
    <location>
        <begin position="188"/>
        <end position="210"/>
    </location>
</feature>
<organism evidence="7 8">
    <name type="scientific">Nadsonia fulvescens var. elongata DSM 6958</name>
    <dbReference type="NCBI Taxonomy" id="857566"/>
    <lineage>
        <taxon>Eukaryota</taxon>
        <taxon>Fungi</taxon>
        <taxon>Dikarya</taxon>
        <taxon>Ascomycota</taxon>
        <taxon>Saccharomycotina</taxon>
        <taxon>Dipodascomycetes</taxon>
        <taxon>Dipodascales</taxon>
        <taxon>Dipodascales incertae sedis</taxon>
        <taxon>Nadsonia</taxon>
    </lineage>
</organism>
<name>A0A1E3PN11_9ASCO</name>
<dbReference type="AlphaFoldDB" id="A0A1E3PN11"/>
<protein>
    <recommendedName>
        <fullName evidence="9">Endoplasmic reticulum-based factor for assembly of V-ATPase</fullName>
    </recommendedName>
</protein>
<dbReference type="PANTHER" id="PTHR31394">
    <property type="entry name" value="TRANSMEMBRANE PROTEIN 199"/>
    <property type="match status" value="1"/>
</dbReference>
<sequence>MVKLVVTDLIRKTVLQYNAQVASSTSSLTDGAGTETRTKEEIITEATPSLAYVAHERLVEIVQHLRQNTSPANDAPEDFSLTRILKGTQVYIPSRPVSAPKSQEYLDRMARLKHDLEEAEYQTMIRETNSSFTGQDDDYQTPATALKELKHQISTILNVIISVLSVSWALWYWSGSSASNWSLASRTLLSLFGGLVVLIADVAMYSNYLAKIGTAKKNERSKKEITSVISTMQFGTGPIHEKAKTMLQPVGEPESTIRKRK</sequence>
<evidence type="ECO:0000256" key="5">
    <source>
        <dbReference type="ARBA" id="ARBA00023136"/>
    </source>
</evidence>
<dbReference type="Pfam" id="PF11712">
    <property type="entry name" value="Vma12"/>
    <property type="match status" value="1"/>
</dbReference>
<gene>
    <name evidence="7" type="ORF">NADFUDRAFT_50619</name>
</gene>
<reference evidence="7 8" key="1">
    <citation type="journal article" date="2016" name="Proc. Natl. Acad. Sci. U.S.A.">
        <title>Comparative genomics of biotechnologically important yeasts.</title>
        <authorList>
            <person name="Riley R."/>
            <person name="Haridas S."/>
            <person name="Wolfe K.H."/>
            <person name="Lopes M.R."/>
            <person name="Hittinger C.T."/>
            <person name="Goeker M."/>
            <person name="Salamov A.A."/>
            <person name="Wisecaver J.H."/>
            <person name="Long T.M."/>
            <person name="Calvey C.H."/>
            <person name="Aerts A.L."/>
            <person name="Barry K.W."/>
            <person name="Choi C."/>
            <person name="Clum A."/>
            <person name="Coughlan A.Y."/>
            <person name="Deshpande S."/>
            <person name="Douglass A.P."/>
            <person name="Hanson S.J."/>
            <person name="Klenk H.-P."/>
            <person name="LaButti K.M."/>
            <person name="Lapidus A."/>
            <person name="Lindquist E.A."/>
            <person name="Lipzen A.M."/>
            <person name="Meier-Kolthoff J.P."/>
            <person name="Ohm R.A."/>
            <person name="Otillar R.P."/>
            <person name="Pangilinan J.L."/>
            <person name="Peng Y."/>
            <person name="Rokas A."/>
            <person name="Rosa C.A."/>
            <person name="Scheuner C."/>
            <person name="Sibirny A.A."/>
            <person name="Slot J.C."/>
            <person name="Stielow J.B."/>
            <person name="Sun H."/>
            <person name="Kurtzman C.P."/>
            <person name="Blackwell M."/>
            <person name="Grigoriev I.V."/>
            <person name="Jeffries T.W."/>
        </authorList>
    </citation>
    <scope>NUCLEOTIDE SEQUENCE [LARGE SCALE GENOMIC DNA]</scope>
    <source>
        <strain evidence="7 8">DSM 6958</strain>
    </source>
</reference>
<evidence type="ECO:0000256" key="4">
    <source>
        <dbReference type="ARBA" id="ARBA00022989"/>
    </source>
</evidence>
<dbReference type="GO" id="GO:0070072">
    <property type="term" value="P:vacuolar proton-transporting V-type ATPase complex assembly"/>
    <property type="evidence" value="ECO:0007669"/>
    <property type="project" value="InterPro"/>
</dbReference>
<keyword evidence="5 6" id="KW-0472">Membrane</keyword>
<evidence type="ECO:0000256" key="1">
    <source>
        <dbReference type="ARBA" id="ARBA00004477"/>
    </source>
</evidence>
<dbReference type="OrthoDB" id="19981at2759"/>
<dbReference type="PANTHER" id="PTHR31394:SF1">
    <property type="entry name" value="TRANSMEMBRANE PROTEIN 199"/>
    <property type="match status" value="1"/>
</dbReference>
<proteinExistence type="predicted"/>
<evidence type="ECO:0000256" key="3">
    <source>
        <dbReference type="ARBA" id="ARBA00022824"/>
    </source>
</evidence>
<comment type="subcellular location">
    <subcellularLocation>
        <location evidence="1">Endoplasmic reticulum membrane</location>
        <topology evidence="1">Multi-pass membrane protein</topology>
    </subcellularLocation>
</comment>
<keyword evidence="3" id="KW-0256">Endoplasmic reticulum</keyword>
<dbReference type="GO" id="GO:0005789">
    <property type="term" value="C:endoplasmic reticulum membrane"/>
    <property type="evidence" value="ECO:0007669"/>
    <property type="project" value="UniProtKB-SubCell"/>
</dbReference>
<dbReference type="Proteomes" id="UP000095009">
    <property type="component" value="Unassembled WGS sequence"/>
</dbReference>
<evidence type="ECO:0000313" key="8">
    <source>
        <dbReference type="Proteomes" id="UP000095009"/>
    </source>
</evidence>
<evidence type="ECO:0000313" key="7">
    <source>
        <dbReference type="EMBL" id="ODQ66708.1"/>
    </source>
</evidence>